<dbReference type="WBParaSite" id="GPUH_0001141901-mRNA-1">
    <property type="protein sequence ID" value="GPUH_0001141901-mRNA-1"/>
    <property type="gene ID" value="GPUH_0001141901"/>
</dbReference>
<evidence type="ECO:0000313" key="4">
    <source>
        <dbReference type="WBParaSite" id="GPUH_0001141901-mRNA-1"/>
    </source>
</evidence>
<feature type="region of interest" description="Disordered" evidence="1">
    <location>
        <begin position="137"/>
        <end position="158"/>
    </location>
</feature>
<evidence type="ECO:0000256" key="1">
    <source>
        <dbReference type="SAM" id="MobiDB-lite"/>
    </source>
</evidence>
<sequence>MNINYKYATPYYSKGNALISHDTGCLSEDGCSADQRNWCQLLPYIAWCYNISVHDTTHESPFSLVFGRDPIFCANVILDPQTHEEDVEDDHATILSIAAPQNKPNIVHFNQIKPFHLLGKQDTTQTQMDMVPEYLVPQQTKKPGQSISARNNLRRRSG</sequence>
<gene>
    <name evidence="2" type="ORF">GPUH_LOCUS11405</name>
</gene>
<organism evidence="4">
    <name type="scientific">Gongylonema pulchrum</name>
    <dbReference type="NCBI Taxonomy" id="637853"/>
    <lineage>
        <taxon>Eukaryota</taxon>
        <taxon>Metazoa</taxon>
        <taxon>Ecdysozoa</taxon>
        <taxon>Nematoda</taxon>
        <taxon>Chromadorea</taxon>
        <taxon>Rhabditida</taxon>
        <taxon>Spirurina</taxon>
        <taxon>Spiruromorpha</taxon>
        <taxon>Spiruroidea</taxon>
        <taxon>Gongylonematidae</taxon>
        <taxon>Gongylonema</taxon>
    </lineage>
</organism>
<protein>
    <submittedName>
        <fullName evidence="2 4">Uncharacterized protein</fullName>
    </submittedName>
</protein>
<dbReference type="InterPro" id="IPR036397">
    <property type="entry name" value="RNaseH_sf"/>
</dbReference>
<dbReference type="Gene3D" id="3.30.420.10">
    <property type="entry name" value="Ribonuclease H-like superfamily/Ribonuclease H"/>
    <property type="match status" value="1"/>
</dbReference>
<feature type="compositionally biased region" description="Polar residues" evidence="1">
    <location>
        <begin position="137"/>
        <end position="151"/>
    </location>
</feature>
<dbReference type="AlphaFoldDB" id="A0A183DRR4"/>
<evidence type="ECO:0000313" key="2">
    <source>
        <dbReference type="EMBL" id="VDN18731.1"/>
    </source>
</evidence>
<dbReference type="Proteomes" id="UP000271098">
    <property type="component" value="Unassembled WGS sequence"/>
</dbReference>
<dbReference type="OrthoDB" id="5865975at2759"/>
<reference evidence="4" key="1">
    <citation type="submission" date="2016-06" db="UniProtKB">
        <authorList>
            <consortium name="WormBaseParasite"/>
        </authorList>
    </citation>
    <scope>IDENTIFICATION</scope>
</reference>
<proteinExistence type="predicted"/>
<evidence type="ECO:0000313" key="3">
    <source>
        <dbReference type="Proteomes" id="UP000271098"/>
    </source>
</evidence>
<name>A0A183DRR4_9BILA</name>
<accession>A0A183DRR4</accession>
<dbReference type="EMBL" id="UYRT01078533">
    <property type="protein sequence ID" value="VDN18731.1"/>
    <property type="molecule type" value="Genomic_DNA"/>
</dbReference>
<keyword evidence="3" id="KW-1185">Reference proteome</keyword>
<dbReference type="GO" id="GO:0003676">
    <property type="term" value="F:nucleic acid binding"/>
    <property type="evidence" value="ECO:0007669"/>
    <property type="project" value="InterPro"/>
</dbReference>
<reference evidence="2 3" key="2">
    <citation type="submission" date="2018-11" db="EMBL/GenBank/DDBJ databases">
        <authorList>
            <consortium name="Pathogen Informatics"/>
        </authorList>
    </citation>
    <scope>NUCLEOTIDE SEQUENCE [LARGE SCALE GENOMIC DNA]</scope>
</reference>